<dbReference type="PANTHER" id="PTHR34512:SF30">
    <property type="entry name" value="OUTER MEMBRANE PROTEIN ASSEMBLY FACTOR BAMB"/>
    <property type="match status" value="1"/>
</dbReference>
<dbReference type="SUPFAM" id="SSF50998">
    <property type="entry name" value="Quinoprotein alcohol dehydrogenase-like"/>
    <property type="match status" value="1"/>
</dbReference>
<dbReference type="STRING" id="1123380.SAMN02745199_0910"/>
<dbReference type="Pfam" id="PF13360">
    <property type="entry name" value="PQQ_2"/>
    <property type="match status" value="1"/>
</dbReference>
<dbReference type="AlphaFoldDB" id="A0A1M5SJL0"/>
<gene>
    <name evidence="2" type="ORF">SAMN02745199_0910</name>
</gene>
<accession>A0A1M5SJL0</accession>
<dbReference type="InterPro" id="IPR002372">
    <property type="entry name" value="PQQ_rpt_dom"/>
</dbReference>
<organism evidence="2 3">
    <name type="scientific">Thermosipho atlanticus DSM 15807</name>
    <dbReference type="NCBI Taxonomy" id="1123380"/>
    <lineage>
        <taxon>Bacteria</taxon>
        <taxon>Thermotogati</taxon>
        <taxon>Thermotogota</taxon>
        <taxon>Thermotogae</taxon>
        <taxon>Thermotogales</taxon>
        <taxon>Fervidobacteriaceae</taxon>
        <taxon>Thermosipho</taxon>
    </lineage>
</organism>
<evidence type="ECO:0000313" key="2">
    <source>
        <dbReference type="EMBL" id="SHH38645.1"/>
    </source>
</evidence>
<protein>
    <submittedName>
        <fullName evidence="2">Outer membrane protein assembly factor BamB, contains PQQ-like beta-propeller repeat</fullName>
    </submittedName>
</protein>
<dbReference type="InterPro" id="IPR018391">
    <property type="entry name" value="PQQ_b-propeller_rpt"/>
</dbReference>
<dbReference type="InterPro" id="IPR011047">
    <property type="entry name" value="Quinoprotein_ADH-like_sf"/>
</dbReference>
<evidence type="ECO:0000259" key="1">
    <source>
        <dbReference type="Pfam" id="PF13360"/>
    </source>
</evidence>
<dbReference type="OrthoDB" id="41027at2"/>
<dbReference type="EMBL" id="FQXN01000003">
    <property type="protein sequence ID" value="SHH38645.1"/>
    <property type="molecule type" value="Genomic_DNA"/>
</dbReference>
<feature type="domain" description="Pyrrolo-quinoline quinone repeat" evidence="1">
    <location>
        <begin position="260"/>
        <end position="360"/>
    </location>
</feature>
<keyword evidence="3" id="KW-1185">Reference proteome</keyword>
<sequence>MKKITLIFLLFAIVINSQVYFLSNDGVYKSFEKIETGIFDGIVSINNNIYILKHDAIINLKTKQEIKIDSPVYIGDSYFLSNGSIYKLENDKLLFYKILPNNLKNVYVYKNFLIGIQSGKIVGINNGKLIWTIDPNNEKILKIKISNGHLAVFTNNGLTIFDIANPMYPRYIEHFTNADDYEFNGYHVLLINNEVNIYDENKKLLFSRKVNGNTLISDGENIYIGNYIITSDLNITTFPYKIKGVAVLKGENLPQGEIKLLWSTNLNFEIKSRPVAINNTLFVASTNGKILALKNGKIIWEYRLPFIITGHLTLTNKELLATSWDNNVYAFDFSGKLLWKVQLDSDVALGVAWDGIMIYALSDEGYLYEIKDGEIINQYKAGKWPITGPFISLSGNIYSVDAMGYLWKNNKKDKFIGKVRNLAFFSETPVIPSENSFVLLDDFGNEFLFEKYSIIKNGKTVFKSNDEIIDAILGKNNIFILSSNGNLYVIDRKKYKIIYSNTFKNSKFLVFDNGILYIIGEKAYAISTNDINPNSWFSVYKDNMNSSSINY</sequence>
<name>A0A1M5SJL0_9BACT</name>
<dbReference type="RefSeq" id="WP_073072720.1">
    <property type="nucleotide sequence ID" value="NZ_FQXN01000003.1"/>
</dbReference>
<evidence type="ECO:0000313" key="3">
    <source>
        <dbReference type="Proteomes" id="UP000242592"/>
    </source>
</evidence>
<dbReference type="PANTHER" id="PTHR34512">
    <property type="entry name" value="CELL SURFACE PROTEIN"/>
    <property type="match status" value="1"/>
</dbReference>
<dbReference type="SMART" id="SM00564">
    <property type="entry name" value="PQQ"/>
    <property type="match status" value="3"/>
</dbReference>
<proteinExistence type="predicted"/>
<dbReference type="Gene3D" id="2.130.10.10">
    <property type="entry name" value="YVTN repeat-like/Quinoprotein amine dehydrogenase"/>
    <property type="match status" value="1"/>
</dbReference>
<reference evidence="3" key="1">
    <citation type="submission" date="2016-11" db="EMBL/GenBank/DDBJ databases">
        <authorList>
            <person name="Varghese N."/>
            <person name="Submissions S."/>
        </authorList>
    </citation>
    <scope>NUCLEOTIDE SEQUENCE [LARGE SCALE GENOMIC DNA]</scope>
    <source>
        <strain evidence="3">DSM 15807</strain>
    </source>
</reference>
<dbReference type="Proteomes" id="UP000242592">
    <property type="component" value="Unassembled WGS sequence"/>
</dbReference>
<dbReference type="InterPro" id="IPR015943">
    <property type="entry name" value="WD40/YVTN_repeat-like_dom_sf"/>
</dbReference>